<dbReference type="EMBL" id="WNKQ01000011">
    <property type="protein sequence ID" value="KAF5848203.1"/>
    <property type="molecule type" value="Genomic_DNA"/>
</dbReference>
<evidence type="ECO:0000313" key="2">
    <source>
        <dbReference type="Proteomes" id="UP000624244"/>
    </source>
</evidence>
<organism evidence="1 2">
    <name type="scientific">Cochliobolus sativus</name>
    <name type="common">Common root rot and spot blotch fungus</name>
    <name type="synonym">Bipolaris sorokiniana</name>
    <dbReference type="NCBI Taxonomy" id="45130"/>
    <lineage>
        <taxon>Eukaryota</taxon>
        <taxon>Fungi</taxon>
        <taxon>Dikarya</taxon>
        <taxon>Ascomycota</taxon>
        <taxon>Pezizomycotina</taxon>
        <taxon>Dothideomycetes</taxon>
        <taxon>Pleosporomycetidae</taxon>
        <taxon>Pleosporales</taxon>
        <taxon>Pleosporineae</taxon>
        <taxon>Pleosporaceae</taxon>
        <taxon>Bipolaris</taxon>
    </lineage>
</organism>
<reference evidence="1" key="1">
    <citation type="submission" date="2019-11" db="EMBL/GenBank/DDBJ databases">
        <title>Bipolaris sorokiniana Genome sequencing.</title>
        <authorList>
            <person name="Wang H."/>
        </authorList>
    </citation>
    <scope>NUCLEOTIDE SEQUENCE</scope>
</reference>
<dbReference type="AlphaFoldDB" id="A0A8H5ZI29"/>
<dbReference type="Proteomes" id="UP000624244">
    <property type="component" value="Unassembled WGS sequence"/>
</dbReference>
<accession>A0A8H5ZI29</accession>
<proteinExistence type="predicted"/>
<evidence type="ECO:0000313" key="1">
    <source>
        <dbReference type="EMBL" id="KAF5848203.1"/>
    </source>
</evidence>
<gene>
    <name evidence="1" type="ORF">GGP41_005549</name>
</gene>
<protein>
    <submittedName>
        <fullName evidence="1">Uncharacterized protein</fullName>
    </submittedName>
</protein>
<comment type="caution">
    <text evidence="1">The sequence shown here is derived from an EMBL/GenBank/DDBJ whole genome shotgun (WGS) entry which is preliminary data.</text>
</comment>
<name>A0A8H5ZI29_COCSA</name>
<sequence length="123" mass="13925">MPAFCFRFFSTSGDNNTRLQTSLPLQYTPFRKDACSPPMPRTRHRPRLQSHRHADHMAPPDDLVPLLGNLSTNSSAHGVLKKRCSTAHNILQAKNRTTHSIAMHIHARLDFPLFHAISHQSPL</sequence>